<keyword evidence="2" id="KW-1185">Reference proteome</keyword>
<comment type="caution">
    <text evidence="1">The sequence shown here is derived from an EMBL/GenBank/DDBJ whole genome shotgun (WGS) entry which is preliminary data.</text>
</comment>
<dbReference type="EMBL" id="LSRX01001016">
    <property type="protein sequence ID" value="OLP84818.1"/>
    <property type="molecule type" value="Genomic_DNA"/>
</dbReference>
<accession>A0A1Q9CPG3</accession>
<dbReference type="AlphaFoldDB" id="A0A1Q9CPG3"/>
<evidence type="ECO:0000313" key="1">
    <source>
        <dbReference type="EMBL" id="OLP84818.1"/>
    </source>
</evidence>
<name>A0A1Q9CPG3_SYMMI</name>
<dbReference type="Proteomes" id="UP000186817">
    <property type="component" value="Unassembled WGS sequence"/>
</dbReference>
<evidence type="ECO:0000313" key="2">
    <source>
        <dbReference type="Proteomes" id="UP000186817"/>
    </source>
</evidence>
<reference evidence="1 2" key="1">
    <citation type="submission" date="2016-02" db="EMBL/GenBank/DDBJ databases">
        <title>Genome analysis of coral dinoflagellate symbionts highlights evolutionary adaptations to a symbiotic lifestyle.</title>
        <authorList>
            <person name="Aranda M."/>
            <person name="Li Y."/>
            <person name="Liew Y.J."/>
            <person name="Baumgarten S."/>
            <person name="Simakov O."/>
            <person name="Wilson M."/>
            <person name="Piel J."/>
            <person name="Ashoor H."/>
            <person name="Bougouffa S."/>
            <person name="Bajic V.B."/>
            <person name="Ryu T."/>
            <person name="Ravasi T."/>
            <person name="Bayer T."/>
            <person name="Micklem G."/>
            <person name="Kim H."/>
            <person name="Bhak J."/>
            <person name="Lajeunesse T.C."/>
            <person name="Voolstra C.R."/>
        </authorList>
    </citation>
    <scope>NUCLEOTIDE SEQUENCE [LARGE SCALE GENOMIC DNA]</scope>
    <source>
        <strain evidence="1 2">CCMP2467</strain>
    </source>
</reference>
<proteinExistence type="predicted"/>
<protein>
    <submittedName>
        <fullName evidence="1">Uncharacterized protein</fullName>
    </submittedName>
</protein>
<organism evidence="1 2">
    <name type="scientific">Symbiodinium microadriaticum</name>
    <name type="common">Dinoflagellate</name>
    <name type="synonym">Zooxanthella microadriatica</name>
    <dbReference type="NCBI Taxonomy" id="2951"/>
    <lineage>
        <taxon>Eukaryota</taxon>
        <taxon>Sar</taxon>
        <taxon>Alveolata</taxon>
        <taxon>Dinophyceae</taxon>
        <taxon>Suessiales</taxon>
        <taxon>Symbiodiniaceae</taxon>
        <taxon>Symbiodinium</taxon>
    </lineage>
</organism>
<gene>
    <name evidence="1" type="ORF">AK812_SmicGene34267</name>
</gene>
<sequence length="158" mass="17416">MKRLREVRKQIAEYDQEEESDEGLAKLWEATRIPTEQLEQELAAVDKRVASLEDQLSRVRAGGTKRCLDICDALGSFLGRRRVAAESGGAPRRSPQAISLGALCLASSQQPGLHDRRVQEMVVLLAEMAEVVPRNQRVAAIRELLAEIAEQAAATEVV</sequence>